<dbReference type="Proteomes" id="UP000623269">
    <property type="component" value="Unassembled WGS sequence"/>
</dbReference>
<evidence type="ECO:0000313" key="8">
    <source>
        <dbReference type="Proteomes" id="UP000623269"/>
    </source>
</evidence>
<dbReference type="InterPro" id="IPR007329">
    <property type="entry name" value="FMN-bd"/>
</dbReference>
<organism evidence="7 8">
    <name type="scientific">Mobilitalea sibirica</name>
    <dbReference type="NCBI Taxonomy" id="1462919"/>
    <lineage>
        <taxon>Bacteria</taxon>
        <taxon>Bacillati</taxon>
        <taxon>Bacillota</taxon>
        <taxon>Clostridia</taxon>
        <taxon>Lachnospirales</taxon>
        <taxon>Lachnospiraceae</taxon>
        <taxon>Mobilitalea</taxon>
    </lineage>
</organism>
<keyword evidence="8" id="KW-1185">Reference proteome</keyword>
<evidence type="ECO:0000259" key="6">
    <source>
        <dbReference type="SMART" id="SM00900"/>
    </source>
</evidence>
<dbReference type="SMART" id="SM00900">
    <property type="entry name" value="FMN_bind"/>
    <property type="match status" value="1"/>
</dbReference>
<proteinExistence type="predicted"/>
<dbReference type="Pfam" id="PF04205">
    <property type="entry name" value="FMN_bind"/>
    <property type="match status" value="1"/>
</dbReference>
<name>A0A8J7L2R0_9FIRM</name>
<keyword evidence="1" id="KW-0813">Transport</keyword>
<dbReference type="PANTHER" id="PTHR36118:SF1">
    <property type="entry name" value="ION-TRANSLOCATING OXIDOREDUCTASE COMPLEX SUBUNIT G"/>
    <property type="match status" value="1"/>
</dbReference>
<reference evidence="7" key="1">
    <citation type="submission" date="2020-12" db="EMBL/GenBank/DDBJ databases">
        <title>M. sibirica DSM 26468T genome.</title>
        <authorList>
            <person name="Thieme N."/>
            <person name="Rettenmaier R."/>
            <person name="Zverlov V."/>
            <person name="Liebl W."/>
        </authorList>
    </citation>
    <scope>NUCLEOTIDE SEQUENCE</scope>
    <source>
        <strain evidence="7">DSM 26468</strain>
    </source>
</reference>
<dbReference type="GO" id="GO:0010181">
    <property type="term" value="F:FMN binding"/>
    <property type="evidence" value="ECO:0007669"/>
    <property type="project" value="InterPro"/>
</dbReference>
<dbReference type="GO" id="GO:0009055">
    <property type="term" value="F:electron transfer activity"/>
    <property type="evidence" value="ECO:0007669"/>
    <property type="project" value="InterPro"/>
</dbReference>
<dbReference type="GO" id="GO:0005886">
    <property type="term" value="C:plasma membrane"/>
    <property type="evidence" value="ECO:0007669"/>
    <property type="project" value="InterPro"/>
</dbReference>
<dbReference type="GO" id="GO:0022900">
    <property type="term" value="P:electron transport chain"/>
    <property type="evidence" value="ECO:0007669"/>
    <property type="project" value="InterPro"/>
</dbReference>
<keyword evidence="3" id="KW-0285">Flavoprotein</keyword>
<evidence type="ECO:0000256" key="4">
    <source>
        <dbReference type="ARBA" id="ARBA00022643"/>
    </source>
</evidence>
<comment type="caution">
    <text evidence="7">The sequence shown here is derived from an EMBL/GenBank/DDBJ whole genome shotgun (WGS) entry which is preliminary data.</text>
</comment>
<keyword evidence="2" id="KW-0597">Phosphoprotein</keyword>
<protein>
    <submittedName>
        <fullName evidence="7">FMN-binding protein</fullName>
    </submittedName>
</protein>
<keyword evidence="5" id="KW-0249">Electron transport</keyword>
<dbReference type="InterPro" id="IPR010209">
    <property type="entry name" value="Ion_transpt_RnfG/RsxG"/>
</dbReference>
<dbReference type="AlphaFoldDB" id="A0A8J7L2R0"/>
<evidence type="ECO:0000256" key="3">
    <source>
        <dbReference type="ARBA" id="ARBA00022630"/>
    </source>
</evidence>
<accession>A0A8J7L2R0</accession>
<dbReference type="PIRSF" id="PIRSF006091">
    <property type="entry name" value="E_trnsport_RnfG"/>
    <property type="match status" value="1"/>
</dbReference>
<keyword evidence="4" id="KW-0288">FMN</keyword>
<gene>
    <name evidence="7" type="ORF">I5677_09795</name>
</gene>
<evidence type="ECO:0000256" key="2">
    <source>
        <dbReference type="ARBA" id="ARBA00022553"/>
    </source>
</evidence>
<evidence type="ECO:0000313" key="7">
    <source>
        <dbReference type="EMBL" id="MBH1941183.1"/>
    </source>
</evidence>
<dbReference type="EMBL" id="JAEAGR010000009">
    <property type="protein sequence ID" value="MBH1941183.1"/>
    <property type="molecule type" value="Genomic_DNA"/>
</dbReference>
<sequence length="194" mass="20755">MVAGLALGYVYEVTKEPIAKMQIETVNRAYHSVFTDAVTFTVDEELTKVAAEYDMVGLDPSFNGIIIDEVDKAFDDSNNLVGYVFKVTTNQGYNGTISLAVGYSLDGTVKGIEMVSISETAGLGMNADTPKFKDQFSNKTVERFETTKTDATEEHQIEAISGATITTDAVVHAVNAGVAFINANSTEIGGGTNE</sequence>
<dbReference type="PANTHER" id="PTHR36118">
    <property type="entry name" value="ION-TRANSLOCATING OXIDOREDUCTASE COMPLEX SUBUNIT G"/>
    <property type="match status" value="1"/>
</dbReference>
<evidence type="ECO:0000256" key="5">
    <source>
        <dbReference type="ARBA" id="ARBA00022982"/>
    </source>
</evidence>
<feature type="domain" description="FMN-binding" evidence="6">
    <location>
        <begin position="92"/>
        <end position="181"/>
    </location>
</feature>
<evidence type="ECO:0000256" key="1">
    <source>
        <dbReference type="ARBA" id="ARBA00022448"/>
    </source>
</evidence>